<dbReference type="NCBIfam" id="TIGR01731">
    <property type="entry name" value="fil_hemag_20aa"/>
    <property type="match status" value="9"/>
</dbReference>
<feature type="transmembrane region" description="Helical" evidence="2">
    <location>
        <begin position="43"/>
        <end position="65"/>
    </location>
</feature>
<dbReference type="InterPro" id="IPR011050">
    <property type="entry name" value="Pectin_lyase_fold/virulence"/>
</dbReference>
<accession>B1FBN7</accession>
<dbReference type="NCBIfam" id="TIGR01901">
    <property type="entry name" value="adhes_NPXG"/>
    <property type="match status" value="1"/>
</dbReference>
<dbReference type="PATRIC" id="fig|396596.7.peg.6476"/>
<comment type="caution">
    <text evidence="4">The sequence shown here is derived from an EMBL/GenBank/DDBJ whole genome shotgun (WGS) entry which is preliminary data.</text>
</comment>
<evidence type="ECO:0000259" key="3">
    <source>
        <dbReference type="SMART" id="SM00912"/>
    </source>
</evidence>
<name>B1FBN7_9BURK</name>
<dbReference type="InterPro" id="IPR012334">
    <property type="entry name" value="Pectin_lyas_fold"/>
</dbReference>
<feature type="region of interest" description="Disordered" evidence="1">
    <location>
        <begin position="2644"/>
        <end position="2668"/>
    </location>
</feature>
<dbReference type="Proteomes" id="UP000005463">
    <property type="component" value="Unassembled WGS sequence"/>
</dbReference>
<dbReference type="Gene3D" id="2.160.20.10">
    <property type="entry name" value="Single-stranded right-handed beta-helix, Pectin lyase-like"/>
    <property type="match status" value="1"/>
</dbReference>
<evidence type="ECO:0000256" key="1">
    <source>
        <dbReference type="SAM" id="MobiDB-lite"/>
    </source>
</evidence>
<dbReference type="RefSeq" id="WP_006750649.1">
    <property type="nucleotide sequence ID" value="NZ_ABLC01000021.1"/>
</dbReference>
<feature type="domain" description="Filamentous haemagglutinin FhaB/tRNA nuclease CdiA-like TPS" evidence="3">
    <location>
        <begin position="91"/>
        <end position="212"/>
    </location>
</feature>
<keyword evidence="2" id="KW-0472">Membrane</keyword>
<dbReference type="Pfam" id="PF05860">
    <property type="entry name" value="TPS"/>
    <property type="match status" value="1"/>
</dbReference>
<organism evidence="4 5">
    <name type="scientific">Burkholderia ambifaria IOP40-10</name>
    <dbReference type="NCBI Taxonomy" id="396596"/>
    <lineage>
        <taxon>Bacteria</taxon>
        <taxon>Pseudomonadati</taxon>
        <taxon>Pseudomonadota</taxon>
        <taxon>Betaproteobacteria</taxon>
        <taxon>Burkholderiales</taxon>
        <taxon>Burkholderiaceae</taxon>
        <taxon>Burkholderia</taxon>
        <taxon>Burkholderia cepacia complex</taxon>
    </lineage>
</organism>
<keyword evidence="2" id="KW-0812">Transmembrane</keyword>
<evidence type="ECO:0000313" key="4">
    <source>
        <dbReference type="EMBL" id="EDT05051.1"/>
    </source>
</evidence>
<proteinExistence type="predicted"/>
<sequence length="2863" mass="280695">MTSNKKVQRAGVVRVAQQQLARESACTNYRFAEPACDETARPLWMRGVAAVMAVVMYFAPAVFLADETAHAAPIVDPRAPIPFQPTITQTSSGVPAVNIPTPNANGISVGQYQSFNVGPQGLVLNNSTVAGTPLLGGTLGANPNLNGRPATTIVNQVTSTGPAASLYGPLEVFGSPAAVVVASPNGLSVNGLSVTNVTNLTLTTGTPQFLTGVGGIATDFAHAGALAYNVTSGNISIDGPAGNDGTPGAGIEGTVGNIDLVGQSISIRAPLRADQRVNVVTGNQLVTPTSSDATGITYGTAANGAANTAAAIGKSIAVDASQYGSVTSGTVYIVSTAAGMGVNTQGPLSATAGNVVVNANGDVSVGQTFANQNVNLTSAGNTAINGTSLANQNYTVAANGDINAPGSVSAGQNVTMTAGGNLNAASVAANGAANLTAGQSMTIDSLTAHDIALQTTNGDLTVGGLSAPGMVSAKAGRDLTVNGAVQGGSTVALTGARNATVNGQVSGVGDTTIAAQTGSATVNGNALSNGALSVTAGQNAAVGGTVQAQGPVSIAAQAGSITGQGNVSSSQGAVDLNAGQAIALTGAVQSGSTVNATAGTNASFGGTVSAPGAVTIQAGQDTTLAGDVTSGGNLNVTSGGSTSVQGAAASVGDMTLAANGGSLSTSGNVVALGALNASGKQGVNLGGTVYSGGNASIGSSAGNVSVAGAVSTPGAVNISAGQDATIAGTVQSGQTTTIAVARDVSLNGGLAVSNTGNASVTAGRDINGTGAINVANDTTLNAGNNVAVSGAIQTGNNLSATAGQNLSVGATTVVGTSTLTATNGSATLTGDALSGGATTIAAGTDVNAQGSVKSLGDLNANAKAGNLAVAGAVSTSGNANLNAGQNLTLNGQTTASKDANLTATNIATQGVAVGGNLTATATNNLDTSAGQLNQPFSATAPALSVGGNATLSGVNVTTANAVVGGTTRITGTQSITTGGTAAFKGDATLAGGTVLNVGTQMAAGNLNVSGTTVTNTGSLSSLQTAAVTATNLNNSGTIYGPTTNFNVSGATTNSGGLLATNALNLTTGSLNNANGLIYSGDVNNPTAAIGNTTVTVTGGNGSFDNTNGRILGQNVATLNLPNQTLDPSVASYGTVNGGNGLNLSAQSVSNSGTWTLPGAAVTVSATQGINNAGTINQGTGSLTLNGAVGNSGTVNGNDLTINGSLANAASGTVTANDAFTLNGSGTNAGTVQAANTLTISGSSYDNSGGTTKAGNSNSLPGSGNATINLSGDLGNAGGTLTATNDLSITAATVNNATASSGSSTTTTTKTVDNPGLLWSTVIGTINYQFYFPGVGDHVPAENIPLTQQATLGDLLSPVGVAGTQAPIASTGTFTLVKLPGNSSQAQPQLGSLAAEYWYVLSGNVPNAGASRTFTLPSVTETTTTVGVVSGPPSVIAAGHNLSMTARTLNNQGGTVSAANDVSLNVQTLNNEARSYTSTVTDTVDATALNSLLSGLQTLSGSTSGGFLGQGGTPIAIYQSVGTSPGESGGGIVGTGIHACDLNSHCSYTIGLPTTFTINSPGTIAAPTVSTSTTVQGSAGQVLAGHNLNVSGGNLTNAGTLTAGNDVTIQAASFTNQGSNVGSKTVTAGCASGVSNSGCTSLHTTNPNSETYSYQQNNSNVTAGHDIVIAANQVNNTYGNLVAVHDVVIGGAGTTAGNPTQASSVTNTSASIEAGNNVQINAENVTNTIAAPVTVHQNYGSASPYTGCGQSCEAYIEVQSARPSTITANNNLSITAGVFSNTGSLVTALNNVTINASSSASSDNQYLHAYWTGNPAGIRTWGCQGSAATCQNLYGGAFSLGDSQAAPGLPSNVGMSDFVPATIQAGNSLSVNSPTLTNTGNVIGQSIALTGSQLVNGITNPNVFTPPPVVSGQVISLGPVSTPSGVATTVNVAGRVVDANGQPTSVTGSAGLPPDTPIGTQTVGKPVAPIVTQANTPLSATVKTISGQTTTVTYLTNNPAAQVIDTISSASLIANLPANLQPGNVPFYYDPYTENQQIEQAALQATGKSSFYSTTSATDSTSQASIANQDKAALYGAALEYAKDHNIALGTQLSDAQLAMVDHPMLWYVEQSVPEPGCSTTGGASCPTVQALMPEVLLPKNYAVVNADGEITGTNVTLNYANSILNTGTVTAQNLTVNTNSLTNEQRSTNVGTIYQTGQDGVLLQTTGTVAQQGGFMSAANYQLNAQSIAQIGGALQQVNADGSVNQAATQQMLSDLKTKLGGNFTQQSVSDNLHTDVVDGDAWYDQLFMTAVITGLAIMTGMAASAAVGAMASAASGTTFAAAVPATTTTMTVGTTTVTTTTAAVGAGTANLALSAGFAGMMSSTMSQLNSGGSFSVGKMLETGGVAALTAGLTNGITFGNGSVGWSWSASPNSLASLAGVQSIGNTLVPQAGAATGSLPTAIGALAAESVLQAGVQTAIQGGSFLTNLRNSAVSNAAAAAAFAIGNAEPGLMKDLGSVGGEAAYIGLHATLGCAAGAATGQGCGGGAIGGAISAAFSPDVLKMINPTGAPLDAGQQAAMAAFATLAGGGVAGLAGQNVMAGATAAQNEVMNNTDPHAADAAQTGGVATRAKNAFFDWVNNTYGDPIGSLVNWKNQLVGQMQRDYGGKAPPTDANNQLSGGGNNDNTSGTAGAVVTPPVAMPGPYGTMVATPPLIAPAGAPIQSSGGNGGDNTSGPNNFPATDAVSITGSRSIDKARSYEGAVQGMYNNASFGDRQYTAIVNGERVNGIADDVTTLNGRLTAVEAKYVDDWSTSIRNPNGPNGTTPWALAEQQTMVAQAQKYSAGFDGGVIYHTNSPQFAAYYSQVFKDAGVANFKFVITPIK</sequence>
<evidence type="ECO:0000313" key="5">
    <source>
        <dbReference type="Proteomes" id="UP000005463"/>
    </source>
</evidence>
<keyword evidence="2" id="KW-1133">Transmembrane helix</keyword>
<dbReference type="EMBL" id="ABLC01000021">
    <property type="protein sequence ID" value="EDT05051.1"/>
    <property type="molecule type" value="Genomic_DNA"/>
</dbReference>
<reference evidence="4 5" key="1">
    <citation type="submission" date="2008-03" db="EMBL/GenBank/DDBJ databases">
        <title>Sequencing of the draft genome and assembly of Burkholderia ambifaria IOP40-10.</title>
        <authorList>
            <consortium name="US DOE Joint Genome Institute (JGI-PGF)"/>
            <person name="Copeland A."/>
            <person name="Lucas S."/>
            <person name="Lapidus A."/>
            <person name="Glavina del Rio T."/>
            <person name="Dalin E."/>
            <person name="Tice H."/>
            <person name="Bruce D."/>
            <person name="Goodwin L."/>
            <person name="Pitluck S."/>
            <person name="Larimer F."/>
            <person name="Land M.L."/>
            <person name="Hauser L."/>
            <person name="Tiedje J."/>
            <person name="Richardson P."/>
        </authorList>
    </citation>
    <scope>NUCLEOTIDE SEQUENCE [LARGE SCALE GENOMIC DNA]</scope>
    <source>
        <strain evidence="4 5">IOP40-10</strain>
    </source>
</reference>
<evidence type="ECO:0000256" key="2">
    <source>
        <dbReference type="SAM" id="Phobius"/>
    </source>
</evidence>
<gene>
    <name evidence="4" type="ORF">BamIOP4010DRAFT_1446</name>
</gene>
<protein>
    <submittedName>
        <fullName evidence="4">Filamentous haemagglutinin family outer membrane protein</fullName>
    </submittedName>
</protein>
<dbReference type="InterPro" id="IPR008638">
    <property type="entry name" value="FhaB/CdiA-like_TPS"/>
</dbReference>
<dbReference type="SMART" id="SM00912">
    <property type="entry name" value="Haemagg_act"/>
    <property type="match status" value="1"/>
</dbReference>
<dbReference type="InterPro" id="IPR010069">
    <property type="entry name" value="CdiA_FHA1_rpt"/>
</dbReference>
<feature type="region of interest" description="Disordered" evidence="1">
    <location>
        <begin position="2699"/>
        <end position="2724"/>
    </location>
</feature>
<dbReference type="SUPFAM" id="SSF51126">
    <property type="entry name" value="Pectin lyase-like"/>
    <property type="match status" value="1"/>
</dbReference>